<evidence type="ECO:0000256" key="1">
    <source>
        <dbReference type="ARBA" id="ARBA00001933"/>
    </source>
</evidence>
<dbReference type="EMBL" id="BSRI01000002">
    <property type="protein sequence ID" value="GLV60929.1"/>
    <property type="molecule type" value="Genomic_DNA"/>
</dbReference>
<evidence type="ECO:0000259" key="4">
    <source>
        <dbReference type="Pfam" id="PF00291"/>
    </source>
</evidence>
<sequence length="337" mass="35447">MLASYPSAPELTDAYVEQVWQSLPAFVRPTLFVPAPRLSAELGCEITIASESLQYTGSFKFRAAYNLLASVPQANIVAASSGNFGQAVAYACKLLGKTCTVVMPSTSAQVKIAAVQSYGGVADLIEVRQVSRAGRMAQLLEQSPDAFGAQAYDDYRVVAGNSTLGKEILAYSHFDTIVAPVGGGGLSSGIVVARDHLQAATEIVGAEPQPGNDASRSLQAGRLIKNEVEPHTIADGARTISLGQINWEILQHGLAEIIEVPDAQTLAALKHCFLYANLKVEPTGALTLGALLTNPERFKGKRVCCIVSGGNVDPAVYAHAITSDPHATTPTTSDPTP</sequence>
<comment type="cofactor">
    <cofactor evidence="1">
        <name>pyridoxal 5'-phosphate</name>
        <dbReference type="ChEBI" id="CHEBI:597326"/>
    </cofactor>
</comment>
<keyword evidence="2" id="KW-0663">Pyridoxal phosphate</keyword>
<dbReference type="PANTHER" id="PTHR48078:SF6">
    <property type="entry name" value="L-THREONINE DEHYDRATASE CATABOLIC TDCB"/>
    <property type="match status" value="1"/>
</dbReference>
<evidence type="ECO:0000256" key="3">
    <source>
        <dbReference type="ARBA" id="ARBA00023239"/>
    </source>
</evidence>
<keyword evidence="3" id="KW-0456">Lyase</keyword>
<evidence type="ECO:0000313" key="6">
    <source>
        <dbReference type="Proteomes" id="UP001344906"/>
    </source>
</evidence>
<protein>
    <submittedName>
        <fullName evidence="5">Serine/threonine dehydratase</fullName>
    </submittedName>
</protein>
<reference evidence="5 6" key="1">
    <citation type="submission" date="2023-02" db="EMBL/GenBank/DDBJ databases">
        <title>Dictyobacter halimunensis sp. nov., a new member of the class Ktedonobacteria from forest soil in a geothermal area.</title>
        <authorList>
            <person name="Rachmania M.K."/>
            <person name="Ningsih F."/>
            <person name="Sakai Y."/>
            <person name="Yabe S."/>
            <person name="Yokota A."/>
            <person name="Sjamsuridzal W."/>
        </authorList>
    </citation>
    <scope>NUCLEOTIDE SEQUENCE [LARGE SCALE GENOMIC DNA]</scope>
    <source>
        <strain evidence="5 6">S3.2.2.5</strain>
    </source>
</reference>
<proteinExistence type="predicted"/>
<dbReference type="Pfam" id="PF00291">
    <property type="entry name" value="PALP"/>
    <property type="match status" value="1"/>
</dbReference>
<comment type="caution">
    <text evidence="5">The sequence shown here is derived from an EMBL/GenBank/DDBJ whole genome shotgun (WGS) entry which is preliminary data.</text>
</comment>
<dbReference type="PROSITE" id="PS00165">
    <property type="entry name" value="DEHYDRATASE_SER_THR"/>
    <property type="match status" value="1"/>
</dbReference>
<dbReference type="RefSeq" id="WP_338258162.1">
    <property type="nucleotide sequence ID" value="NZ_BSRI01000002.1"/>
</dbReference>
<dbReference type="SUPFAM" id="SSF53686">
    <property type="entry name" value="Tryptophan synthase beta subunit-like PLP-dependent enzymes"/>
    <property type="match status" value="1"/>
</dbReference>
<dbReference type="InterPro" id="IPR001926">
    <property type="entry name" value="TrpB-like_PALP"/>
</dbReference>
<organism evidence="5 6">
    <name type="scientific">Dictyobacter halimunensis</name>
    <dbReference type="NCBI Taxonomy" id="3026934"/>
    <lineage>
        <taxon>Bacteria</taxon>
        <taxon>Bacillati</taxon>
        <taxon>Chloroflexota</taxon>
        <taxon>Ktedonobacteria</taxon>
        <taxon>Ktedonobacterales</taxon>
        <taxon>Dictyobacteraceae</taxon>
        <taxon>Dictyobacter</taxon>
    </lineage>
</organism>
<accession>A0ABQ6G7V7</accession>
<keyword evidence="6" id="KW-1185">Reference proteome</keyword>
<evidence type="ECO:0000256" key="2">
    <source>
        <dbReference type="ARBA" id="ARBA00022898"/>
    </source>
</evidence>
<dbReference type="Proteomes" id="UP001344906">
    <property type="component" value="Unassembled WGS sequence"/>
</dbReference>
<evidence type="ECO:0000313" key="5">
    <source>
        <dbReference type="EMBL" id="GLV60929.1"/>
    </source>
</evidence>
<feature type="domain" description="Tryptophan synthase beta chain-like PALP" evidence="4">
    <location>
        <begin position="26"/>
        <end position="309"/>
    </location>
</feature>
<dbReference type="InterPro" id="IPR050147">
    <property type="entry name" value="Ser/Thr_Dehydratase"/>
</dbReference>
<dbReference type="InterPro" id="IPR036052">
    <property type="entry name" value="TrpB-like_PALP_sf"/>
</dbReference>
<name>A0ABQ6G7V7_9CHLR</name>
<gene>
    <name evidence="5" type="ORF">KDH_77470</name>
</gene>
<dbReference type="Gene3D" id="3.40.50.1100">
    <property type="match status" value="2"/>
</dbReference>
<dbReference type="InterPro" id="IPR000634">
    <property type="entry name" value="Ser/Thr_deHydtase_PyrdxlP-BS"/>
</dbReference>
<dbReference type="PANTHER" id="PTHR48078">
    <property type="entry name" value="THREONINE DEHYDRATASE, MITOCHONDRIAL-RELATED"/>
    <property type="match status" value="1"/>
</dbReference>